<dbReference type="GO" id="GO:0005829">
    <property type="term" value="C:cytosol"/>
    <property type="evidence" value="ECO:0007669"/>
    <property type="project" value="TreeGrafter"/>
</dbReference>
<evidence type="ECO:0000256" key="10">
    <source>
        <dbReference type="ARBA" id="ARBA00023163"/>
    </source>
</evidence>
<dbReference type="InterPro" id="IPR043135">
    <property type="entry name" value="Fur_C"/>
</dbReference>
<feature type="binding site" evidence="11">
    <location>
        <position position="96"/>
    </location>
    <ligand>
        <name>Zn(2+)</name>
        <dbReference type="ChEBI" id="CHEBI:29105"/>
    </ligand>
</feature>
<evidence type="ECO:0000256" key="11">
    <source>
        <dbReference type="PIRSR" id="PIRSR602481-1"/>
    </source>
</evidence>
<dbReference type="CDD" id="cd07153">
    <property type="entry name" value="Fur_like"/>
    <property type="match status" value="1"/>
</dbReference>
<dbReference type="PANTHER" id="PTHR33202:SF2">
    <property type="entry name" value="FERRIC UPTAKE REGULATION PROTEIN"/>
    <property type="match status" value="1"/>
</dbReference>
<feature type="binding site" evidence="12">
    <location>
        <position position="111"/>
    </location>
    <ligand>
        <name>Fe cation</name>
        <dbReference type="ChEBI" id="CHEBI:24875"/>
    </ligand>
</feature>
<dbReference type="Gene3D" id="3.30.1490.190">
    <property type="match status" value="1"/>
</dbReference>
<dbReference type="PANTHER" id="PTHR33202">
    <property type="entry name" value="ZINC UPTAKE REGULATION PROTEIN"/>
    <property type="match status" value="1"/>
</dbReference>
<keyword evidence="10" id="KW-0804">Transcription</keyword>
<proteinExistence type="inferred from homology"/>
<dbReference type="SUPFAM" id="SSF46785">
    <property type="entry name" value="Winged helix' DNA-binding domain"/>
    <property type="match status" value="1"/>
</dbReference>
<protein>
    <submittedName>
        <fullName evidence="13">Fur family transcriptional regulator</fullName>
    </submittedName>
</protein>
<evidence type="ECO:0000256" key="4">
    <source>
        <dbReference type="ARBA" id="ARBA00022490"/>
    </source>
</evidence>
<keyword evidence="12" id="KW-0408">Iron</keyword>
<keyword evidence="5" id="KW-0678">Repressor</keyword>
<feature type="binding site" evidence="11">
    <location>
        <position position="99"/>
    </location>
    <ligand>
        <name>Zn(2+)</name>
        <dbReference type="ChEBI" id="CHEBI:29105"/>
    </ligand>
</feature>
<evidence type="ECO:0000256" key="8">
    <source>
        <dbReference type="ARBA" id="ARBA00023015"/>
    </source>
</evidence>
<evidence type="ECO:0000256" key="6">
    <source>
        <dbReference type="ARBA" id="ARBA00022723"/>
    </source>
</evidence>
<sequence>MASKGPRRLTADDIGVRRTRQRAAILGALNGCADFVSARELHQLLRSAGELIGLTTVYRALHDLERAELVDVVRDESGGRFYRQRPTAQHQHYLICRCCGLSRPVDADVVERWAVRIADDSGFTDVEHTLELAGICATCAPAVATGAPPCRRPPTNS</sequence>
<gene>
    <name evidence="13" type="ORF">ABN611_01815</name>
</gene>
<dbReference type="RefSeq" id="WP_350277974.1">
    <property type="nucleotide sequence ID" value="NZ_CP158165.1"/>
</dbReference>
<organism evidence="13">
    <name type="scientific">Kribbella sp. HUAS MG21</name>
    <dbReference type="NCBI Taxonomy" id="3160966"/>
    <lineage>
        <taxon>Bacteria</taxon>
        <taxon>Bacillati</taxon>
        <taxon>Actinomycetota</taxon>
        <taxon>Actinomycetes</taxon>
        <taxon>Propionibacteriales</taxon>
        <taxon>Kribbellaceae</taxon>
        <taxon>Kribbella</taxon>
    </lineage>
</organism>
<feature type="binding site" evidence="11">
    <location>
        <position position="136"/>
    </location>
    <ligand>
        <name>Zn(2+)</name>
        <dbReference type="ChEBI" id="CHEBI:29105"/>
    </ligand>
</feature>
<evidence type="ECO:0000256" key="9">
    <source>
        <dbReference type="ARBA" id="ARBA00023125"/>
    </source>
</evidence>
<comment type="cofactor">
    <cofactor evidence="11">
        <name>Zn(2+)</name>
        <dbReference type="ChEBI" id="CHEBI:29105"/>
    </cofactor>
    <text evidence="11">Binds 1 zinc ion per subunit.</text>
</comment>
<keyword evidence="8" id="KW-0805">Transcription regulation</keyword>
<evidence type="ECO:0000256" key="12">
    <source>
        <dbReference type="PIRSR" id="PIRSR602481-2"/>
    </source>
</evidence>
<dbReference type="GO" id="GO:0003700">
    <property type="term" value="F:DNA-binding transcription factor activity"/>
    <property type="evidence" value="ECO:0007669"/>
    <property type="project" value="InterPro"/>
</dbReference>
<feature type="binding site" evidence="11">
    <location>
        <position position="139"/>
    </location>
    <ligand>
        <name>Zn(2+)</name>
        <dbReference type="ChEBI" id="CHEBI:29105"/>
    </ligand>
</feature>
<dbReference type="AlphaFoldDB" id="A0AAU7TEQ3"/>
<dbReference type="GO" id="GO:0045892">
    <property type="term" value="P:negative regulation of DNA-templated transcription"/>
    <property type="evidence" value="ECO:0007669"/>
    <property type="project" value="TreeGrafter"/>
</dbReference>
<comment type="similarity">
    <text evidence="2">Belongs to the Fur family.</text>
</comment>
<reference evidence="13" key="1">
    <citation type="submission" date="2024-06" db="EMBL/GenBank/DDBJ databases">
        <title>Kribbella sp. strain HUAS MG21 genome sequences.</title>
        <authorList>
            <person name="Mo P."/>
        </authorList>
    </citation>
    <scope>NUCLEOTIDE SEQUENCE</scope>
    <source>
        <strain evidence="13">HUAS MG21</strain>
    </source>
</reference>
<comment type="cofactor">
    <cofactor evidence="12">
        <name>Mn(2+)</name>
        <dbReference type="ChEBI" id="CHEBI:29035"/>
    </cofactor>
    <cofactor evidence="12">
        <name>Fe(2+)</name>
        <dbReference type="ChEBI" id="CHEBI:29033"/>
    </cofactor>
    <text evidence="12">Binds 1 Mn(2+) or Fe(2+) ion per subunit.</text>
</comment>
<evidence type="ECO:0000256" key="5">
    <source>
        <dbReference type="ARBA" id="ARBA00022491"/>
    </source>
</evidence>
<keyword evidence="7 11" id="KW-0862">Zinc</keyword>
<evidence type="ECO:0000256" key="7">
    <source>
        <dbReference type="ARBA" id="ARBA00022833"/>
    </source>
</evidence>
<accession>A0AAU7TEQ3</accession>
<dbReference type="Gene3D" id="1.10.10.10">
    <property type="entry name" value="Winged helix-like DNA-binding domain superfamily/Winged helix DNA-binding domain"/>
    <property type="match status" value="1"/>
</dbReference>
<evidence type="ECO:0000256" key="2">
    <source>
        <dbReference type="ARBA" id="ARBA00007957"/>
    </source>
</evidence>
<dbReference type="Pfam" id="PF01475">
    <property type="entry name" value="FUR"/>
    <property type="match status" value="1"/>
</dbReference>
<dbReference type="GO" id="GO:0000976">
    <property type="term" value="F:transcription cis-regulatory region binding"/>
    <property type="evidence" value="ECO:0007669"/>
    <property type="project" value="TreeGrafter"/>
</dbReference>
<keyword evidence="6 11" id="KW-0479">Metal-binding</keyword>
<comment type="subcellular location">
    <subcellularLocation>
        <location evidence="1">Cytoplasm</location>
    </subcellularLocation>
</comment>
<dbReference type="InterPro" id="IPR036390">
    <property type="entry name" value="WH_DNA-bd_sf"/>
</dbReference>
<evidence type="ECO:0000313" key="13">
    <source>
        <dbReference type="EMBL" id="XBV25159.1"/>
    </source>
</evidence>
<dbReference type="InterPro" id="IPR036388">
    <property type="entry name" value="WH-like_DNA-bd_sf"/>
</dbReference>
<dbReference type="GO" id="GO:0008270">
    <property type="term" value="F:zinc ion binding"/>
    <property type="evidence" value="ECO:0007669"/>
    <property type="project" value="TreeGrafter"/>
</dbReference>
<comment type="subunit">
    <text evidence="3">Homodimer.</text>
</comment>
<evidence type="ECO:0000256" key="1">
    <source>
        <dbReference type="ARBA" id="ARBA00004496"/>
    </source>
</evidence>
<feature type="binding site" evidence="12">
    <location>
        <position position="128"/>
    </location>
    <ligand>
        <name>Fe cation</name>
        <dbReference type="ChEBI" id="CHEBI:24875"/>
    </ligand>
</feature>
<name>A0AAU7TEQ3_9ACTN</name>
<keyword evidence="9" id="KW-0238">DNA-binding</keyword>
<keyword evidence="4" id="KW-0963">Cytoplasm</keyword>
<dbReference type="InterPro" id="IPR002481">
    <property type="entry name" value="FUR"/>
</dbReference>
<dbReference type="GO" id="GO:1900376">
    <property type="term" value="P:regulation of secondary metabolite biosynthetic process"/>
    <property type="evidence" value="ECO:0007669"/>
    <property type="project" value="TreeGrafter"/>
</dbReference>
<evidence type="ECO:0000256" key="3">
    <source>
        <dbReference type="ARBA" id="ARBA00011738"/>
    </source>
</evidence>
<dbReference type="EMBL" id="CP158165">
    <property type="protein sequence ID" value="XBV25159.1"/>
    <property type="molecule type" value="Genomic_DNA"/>
</dbReference>